<feature type="domain" description="Amidohydrolase-related" evidence="1">
    <location>
        <begin position="51"/>
        <end position="371"/>
    </location>
</feature>
<proteinExistence type="predicted"/>
<dbReference type="SUPFAM" id="SSF51556">
    <property type="entry name" value="Metallo-dependent hydrolases"/>
    <property type="match status" value="1"/>
</dbReference>
<dbReference type="InterPro" id="IPR032466">
    <property type="entry name" value="Metal_Hydrolase"/>
</dbReference>
<gene>
    <name evidence="2" type="ORF">SAMN00017405_0643</name>
</gene>
<dbReference type="Pfam" id="PF01979">
    <property type="entry name" value="Amidohydro_1"/>
    <property type="match status" value="1"/>
</dbReference>
<reference evidence="2 3" key="1">
    <citation type="submission" date="2017-04" db="EMBL/GenBank/DDBJ databases">
        <authorList>
            <person name="Afonso C.L."/>
            <person name="Miller P.J."/>
            <person name="Scott M.A."/>
            <person name="Spackman E."/>
            <person name="Goraichik I."/>
            <person name="Dimitrov K.M."/>
            <person name="Suarez D.L."/>
            <person name="Swayne D.E."/>
        </authorList>
    </citation>
    <scope>NUCLEOTIDE SEQUENCE [LARGE SCALE GENOMIC DNA]</scope>
    <source>
        <strain evidence="2 3">DSM 11270</strain>
    </source>
</reference>
<dbReference type="Gene3D" id="2.30.40.10">
    <property type="entry name" value="Urease, subunit C, domain 1"/>
    <property type="match status" value="1"/>
</dbReference>
<dbReference type="RefSeq" id="WP_084053021.1">
    <property type="nucleotide sequence ID" value="NZ_FWWT01000016.1"/>
</dbReference>
<organism evidence="2 3">
    <name type="scientific">Desulfonispora thiosulfatigenes DSM 11270</name>
    <dbReference type="NCBI Taxonomy" id="656914"/>
    <lineage>
        <taxon>Bacteria</taxon>
        <taxon>Bacillati</taxon>
        <taxon>Bacillota</taxon>
        <taxon>Clostridia</taxon>
        <taxon>Eubacteriales</taxon>
        <taxon>Peptococcaceae</taxon>
        <taxon>Desulfonispora</taxon>
    </lineage>
</organism>
<dbReference type="InterPro" id="IPR006680">
    <property type="entry name" value="Amidohydro-rel"/>
</dbReference>
<keyword evidence="3" id="KW-1185">Reference proteome</keyword>
<dbReference type="SUPFAM" id="SSF51338">
    <property type="entry name" value="Composite domain of metallo-dependent hydrolases"/>
    <property type="match status" value="1"/>
</dbReference>
<dbReference type="PANTHER" id="PTHR43135:SF3">
    <property type="entry name" value="ALPHA-D-RIBOSE 1-METHYLPHOSPHONATE 5-TRIPHOSPHATE DIPHOSPHATASE"/>
    <property type="match status" value="1"/>
</dbReference>
<dbReference type="EMBL" id="FWWT01000016">
    <property type="protein sequence ID" value="SMB89707.1"/>
    <property type="molecule type" value="Genomic_DNA"/>
</dbReference>
<sequence length="374" mass="41047">MLALTNARIITMEDVDYDKGTILIKDGEILAIGENIEIPKNYEILDVNGKYILPGFIDAHTHIGIIEEIYQIEGDDVNEITDPITPALRAMDGVNPYDIGFDDAIAGGVTTVMVAPGSANVIGGLVCILKTGGETLADKLINSEAGLKIAFGENPKSVYGEEKKMPYTRMASISLLRETFIEGINYLNKEDQERDLQNEAIAKVLNKEIPLRAHAHRADDILAALRVAKEFDLKIIIEHATEGHKIIKELKKENVSVVVGPSLGNRSKVELRESSFKTPGILAKENIEVALTTDHPETPIQYLNICAALAVREGMLEKEALKAITINPARILGIDKKVGSLKVGKQADVVIWNNHPLNIMSKPQSVYIRGKKFL</sequence>
<dbReference type="STRING" id="656914.SAMN00017405_0643"/>
<protein>
    <submittedName>
        <fullName evidence="2">Imidazolonepropionase</fullName>
    </submittedName>
</protein>
<dbReference type="AlphaFoldDB" id="A0A1W1V8A0"/>
<accession>A0A1W1V8A0</accession>
<evidence type="ECO:0000313" key="3">
    <source>
        <dbReference type="Proteomes" id="UP000192731"/>
    </source>
</evidence>
<dbReference type="InterPro" id="IPR051781">
    <property type="entry name" value="Metallo-dep_Hydrolase"/>
</dbReference>
<dbReference type="CDD" id="cd01309">
    <property type="entry name" value="Met_dep_hydrolase_C"/>
    <property type="match status" value="1"/>
</dbReference>
<dbReference type="OrthoDB" id="9802793at2"/>
<name>A0A1W1V8A0_DESTI</name>
<dbReference type="GO" id="GO:0016810">
    <property type="term" value="F:hydrolase activity, acting on carbon-nitrogen (but not peptide) bonds"/>
    <property type="evidence" value="ECO:0007669"/>
    <property type="project" value="InterPro"/>
</dbReference>
<dbReference type="InterPro" id="IPR011059">
    <property type="entry name" value="Metal-dep_hydrolase_composite"/>
</dbReference>
<dbReference type="Gene3D" id="3.20.20.140">
    <property type="entry name" value="Metal-dependent hydrolases"/>
    <property type="match status" value="1"/>
</dbReference>
<evidence type="ECO:0000313" key="2">
    <source>
        <dbReference type="EMBL" id="SMB89707.1"/>
    </source>
</evidence>
<dbReference type="PANTHER" id="PTHR43135">
    <property type="entry name" value="ALPHA-D-RIBOSE 1-METHYLPHOSPHONATE 5-TRIPHOSPHATE DIPHOSPHATASE"/>
    <property type="match status" value="1"/>
</dbReference>
<dbReference type="Proteomes" id="UP000192731">
    <property type="component" value="Unassembled WGS sequence"/>
</dbReference>
<evidence type="ECO:0000259" key="1">
    <source>
        <dbReference type="Pfam" id="PF01979"/>
    </source>
</evidence>